<evidence type="ECO:0000256" key="5">
    <source>
        <dbReference type="SAM" id="MobiDB-lite"/>
    </source>
</evidence>
<dbReference type="Pfam" id="PF21055">
    <property type="entry name" value="ZSWIM4-8_C"/>
    <property type="match status" value="1"/>
</dbReference>
<feature type="compositionally biased region" description="Basic and acidic residues" evidence="5">
    <location>
        <begin position="718"/>
        <end position="728"/>
    </location>
</feature>
<evidence type="ECO:0000259" key="6">
    <source>
        <dbReference type="PROSITE" id="PS50966"/>
    </source>
</evidence>
<feature type="region of interest" description="Disordered" evidence="5">
    <location>
        <begin position="1184"/>
        <end position="1211"/>
    </location>
</feature>
<evidence type="ECO:0000256" key="2">
    <source>
        <dbReference type="ARBA" id="ARBA00022771"/>
    </source>
</evidence>
<evidence type="ECO:0000313" key="8">
    <source>
        <dbReference type="WBParaSite" id="MhA1_Contig2232.frz3.gene1"/>
    </source>
</evidence>
<keyword evidence="2 4" id="KW-0863">Zinc-finger</keyword>
<evidence type="ECO:0000256" key="1">
    <source>
        <dbReference type="ARBA" id="ARBA00022723"/>
    </source>
</evidence>
<feature type="region of interest" description="Disordered" evidence="5">
    <location>
        <begin position="677"/>
        <end position="751"/>
    </location>
</feature>
<name>A0A1I8BFY1_MELHA</name>
<feature type="compositionally biased region" description="Low complexity" evidence="5">
    <location>
        <begin position="1185"/>
        <end position="1198"/>
    </location>
</feature>
<dbReference type="Proteomes" id="UP000095281">
    <property type="component" value="Unplaced"/>
</dbReference>
<dbReference type="Pfam" id="PF25572">
    <property type="entry name" value="TPR_ZSWIM8"/>
    <property type="match status" value="1"/>
</dbReference>
<keyword evidence="3" id="KW-0862">Zinc</keyword>
<evidence type="ECO:0000256" key="4">
    <source>
        <dbReference type="PROSITE-ProRule" id="PRU00325"/>
    </source>
</evidence>
<evidence type="ECO:0000256" key="3">
    <source>
        <dbReference type="ARBA" id="ARBA00022833"/>
    </source>
</evidence>
<keyword evidence="7" id="KW-1185">Reference proteome</keyword>
<dbReference type="InterPro" id="IPR057945">
    <property type="entry name" value="TPR_ZSWIM8"/>
</dbReference>
<dbReference type="OMA" id="EMICILR"/>
<feature type="compositionally biased region" description="Basic residues" evidence="5">
    <location>
        <begin position="680"/>
        <end position="696"/>
    </location>
</feature>
<dbReference type="InterPro" id="IPR048370">
    <property type="entry name" value="ZSWIM4-8_C"/>
</dbReference>
<evidence type="ECO:0000313" key="7">
    <source>
        <dbReference type="Proteomes" id="UP000095281"/>
    </source>
</evidence>
<proteinExistence type="predicted"/>
<dbReference type="PANTHER" id="PTHR22619">
    <property type="entry name" value="ZINC FINGER SWIM DOMAIN CONTAINING PROTEIN 4, 5, 6"/>
    <property type="match status" value="1"/>
</dbReference>
<dbReference type="GO" id="GO:0031462">
    <property type="term" value="C:Cul2-RING ubiquitin ligase complex"/>
    <property type="evidence" value="ECO:0007669"/>
    <property type="project" value="TreeGrafter"/>
</dbReference>
<protein>
    <submittedName>
        <fullName evidence="8">SWIM-type domain-containing protein</fullName>
    </submittedName>
</protein>
<organism evidence="7 8">
    <name type="scientific">Meloidogyne hapla</name>
    <name type="common">Root-knot nematode worm</name>
    <dbReference type="NCBI Taxonomy" id="6305"/>
    <lineage>
        <taxon>Eukaryota</taxon>
        <taxon>Metazoa</taxon>
        <taxon>Ecdysozoa</taxon>
        <taxon>Nematoda</taxon>
        <taxon>Chromadorea</taxon>
        <taxon>Rhabditida</taxon>
        <taxon>Tylenchina</taxon>
        <taxon>Tylenchomorpha</taxon>
        <taxon>Tylenchoidea</taxon>
        <taxon>Meloidogynidae</taxon>
        <taxon>Meloidogyninae</taxon>
        <taxon>Meloidogyne</taxon>
    </lineage>
</organism>
<reference evidence="8" key="1">
    <citation type="submission" date="2016-11" db="UniProtKB">
        <authorList>
            <consortium name="WormBaseParasite"/>
        </authorList>
    </citation>
    <scope>IDENTIFICATION</scope>
</reference>
<dbReference type="WBParaSite" id="MhA1_Contig2232.frz3.gene1">
    <property type="protein sequence ID" value="MhA1_Contig2232.frz3.gene1"/>
    <property type="gene ID" value="MhA1_Contig2232.frz3.gene1"/>
</dbReference>
<dbReference type="PROSITE" id="PS50966">
    <property type="entry name" value="ZF_SWIM"/>
    <property type="match status" value="1"/>
</dbReference>
<dbReference type="PANTHER" id="PTHR22619:SF1">
    <property type="entry name" value="ZINC FINGER SWIM DOMAIN-CONTAINING PROTEIN 8"/>
    <property type="match status" value="1"/>
</dbReference>
<accession>A0A1I8BFY1</accession>
<dbReference type="GO" id="GO:0008270">
    <property type="term" value="F:zinc ion binding"/>
    <property type="evidence" value="ECO:0007669"/>
    <property type="project" value="UniProtKB-KW"/>
</dbReference>
<feature type="domain" description="SWIM-type" evidence="6">
    <location>
        <begin position="245"/>
        <end position="281"/>
    </location>
</feature>
<sequence>MSDQQPQDDENIMEEEDTLVLRMEAMMMAEDQEDRLSFADSERFDEDDEQYSVQASESSSISHHWRGWDSSLAKEVIPSLKDLAAKRVASSISFELIEATYAQLPTAQKRLRPQLAEKCQREDIAHIQQQQHLQDYLPEQLVLLILRHCFPESAENIRLYSCLTNCGDRLFALGENLFQNGAVSKLFQIGWALHLFIKFYQTFKKGCHLSAKVQERFGSNNIGSGQSGELYISKETTENNNVKTFDVCILVDRCRIVSCACSCSNTSFWCQHAVAACLQRIQQPSTVQYRPAIWDSITSLRDLQVKKMVQCLINKLPREYIPVAQELIDALKDNNSEINQIQGAPDPTAGPTDDTPAVWCMDEKALHEEVRKTLINFMRPSAMVCEVQSLLSSPPALAYEWSILYRTLCAKQPESIWNLLGMVRVMLTRNDANGPALLHILTEECLSLDSVLIRWYQISLSATGHWNLIGPSGSSGQRGNGNAQQSQSRQLLCYLLCQELASLWRLIALNPRLTTDEREQLWLLLQLYQRTSVARIWTILGKATSTENCIFGTAMDGRGNRLCQQNAPFGRNLFPAFFPALMACRQFSWTRSEAQRLLREMNIGPRLSTDIQARIINNIIQSLFLFQIAQRQHGRFPTLPFLRDANKGIALIDIVEMERQLGSASIAYNPDVVLVPSSKSSKRRKKHKKAQQRQKLQKLGINNGSTKKRRELQQPSEQDVRDDPKRNQEQVSEISSDEENQQHSGECSSRFALSKREQYEDALDKLFAEAHVDFDDPFTLRFMYCEGLFTHGYFNESLQLANILSVNLIKNQPNLLIGALDLQQLTLKRGEEETAERDNEILGTSHTNTRMIPKPFSSVPCSIRQSHFRRQFSSDSILRLETNELCCNSTLARLTISRAHPRLMATSTITKESLSRTIFLAKLLMLGEEFFERRRNRCSRQHIMKGDNANNPEGTSKEVNRSTKGEYRLLALELCLATMRNLRGPSATRLLEMEINQLEGDVFTLLHRIEICPDGLKIVRSLAQQLLKNRSSGSLPSSVTVPPTRLAHYIVNVLSSPYSPYQQQHARNAAQIGGGVNASQLQLPPCQSDLFACRLQSDEQLALDLALQVLSTDVHISERDHPLLCECIRRHRKDLQMVLFTRNRDSPERLARVLATALDEKVHRIYEESNRANVDFFLPSTATNSTSLPRSSIPSSPSQQAELFNKKQPPPLSIGSLTGVFSSIQSSSSATSTATSPSSSPFDLGIGQQQISGDRFFPPTRSQPFPMLANQASEAQAHHMFEFAKSLLLEAGGNQSSAMFNPVQAMAAAALGAAAFLGGAGAPQIGPHRNLHICSLLVALYALGLNNECSSSWNTRTYSTHVSWIQAQSLDIGRQALEIVRRTWRKHLTPTEVASLADKASQSTDRSVVEEAAQLALSILPEANSLLPAESLKALNQCKERSPRMLEDACLAVEKSTQRGGVYPEVLFRVAQHWYNLYVAHLMELEGNATGEITSSNISLSNNKAFQKNNQNSFPHQQQYLHHQPPTQMPFFQPLQAADLGNTFPTPSQQPATPASNWLPIVPQHQQAFQFCLVPPTAPPMYLLPPPLPPPPFYSPSIPPPPLPQVAAPTMLLNSGSSASSSTSSNSNTLFRLHPSFSVPNMTGEIHQQSNSVLPNSSFFQVPQQQQIAQSQPATSAVDYVPSINQQNFVPAGLHLQMLPPIHQHANQHQFASSAGAVGMIQNQLQQQQIVAIQQFNQQQQNRGFHQLNSQHRFPLPPTTMTTGHLVVLDDRALYLIRNAHRLGIMAMNNLRSSDSLSAKFAKNPPSCDDVCWLLDVSMEIGDPEYVRMFCEKVIASISSPFVLVELFKSVLKFFHQLPNSHRIPGTGQIETILLSSNGDLTKLCMQQAKNAMTQHSISGIAVELALHAISSAFSAASHKLNFNNFNAPDQEYVCDLALITRELFRLLPSPTHHDQQSQGRRKYMDIFMEHMQKQKCFRKFKNVQTAIQNALQQQHQQQRLASQQVVAEDQQQHQLRIRGGNGQQHYHNHLPPNNNG</sequence>
<keyword evidence="1" id="KW-0479">Metal-binding</keyword>
<dbReference type="InterPro" id="IPR007527">
    <property type="entry name" value="Znf_SWIM"/>
</dbReference>